<dbReference type="Gene3D" id="3.40.1490.10">
    <property type="entry name" value="Bit1"/>
    <property type="match status" value="1"/>
</dbReference>
<dbReference type="GO" id="GO:0004045">
    <property type="term" value="F:peptidyl-tRNA hydrolase activity"/>
    <property type="evidence" value="ECO:0007669"/>
    <property type="project" value="UniProtKB-EC"/>
</dbReference>
<evidence type="ECO:0000256" key="3">
    <source>
        <dbReference type="ARBA" id="ARBA00038050"/>
    </source>
</evidence>
<evidence type="ECO:0000313" key="10">
    <source>
        <dbReference type="Proteomes" id="UP001372834"/>
    </source>
</evidence>
<comment type="caution">
    <text evidence="8">The sequence shown here is derived from an EMBL/GenBank/DDBJ whole genome shotgun (WGS) entry which is preliminary data.</text>
</comment>
<evidence type="ECO:0000256" key="1">
    <source>
        <dbReference type="ARBA" id="ARBA00013260"/>
    </source>
</evidence>
<dbReference type="AlphaFoldDB" id="A0AAN8NTW2"/>
<feature type="compositionally biased region" description="Gly residues" evidence="5">
    <location>
        <begin position="1"/>
        <end position="16"/>
    </location>
</feature>
<evidence type="ECO:0000256" key="5">
    <source>
        <dbReference type="SAM" id="MobiDB-lite"/>
    </source>
</evidence>
<dbReference type="InterPro" id="IPR002833">
    <property type="entry name" value="PTH2"/>
</dbReference>
<dbReference type="PANTHER" id="PTHR12649:SF29">
    <property type="entry name" value="AMINOACYL-TRNA HYDROLASE"/>
    <property type="match status" value="1"/>
</dbReference>
<evidence type="ECO:0000256" key="4">
    <source>
        <dbReference type="ARBA" id="ARBA00048707"/>
    </source>
</evidence>
<gene>
    <name evidence="8" type="ORF">RUM43_001997</name>
    <name evidence="7" type="ORF">RUM44_010575</name>
</gene>
<dbReference type="PROSITE" id="PS50030">
    <property type="entry name" value="UBA"/>
    <property type="match status" value="1"/>
</dbReference>
<dbReference type="EMBL" id="JAWJWF010000045">
    <property type="protein sequence ID" value="KAK6628093.1"/>
    <property type="molecule type" value="Genomic_DNA"/>
</dbReference>
<dbReference type="Gene3D" id="1.10.8.10">
    <property type="entry name" value="DNA helicase RuvA subunit, C-terminal domain"/>
    <property type="match status" value="1"/>
</dbReference>
<evidence type="ECO:0000313" key="9">
    <source>
        <dbReference type="Proteomes" id="UP001359485"/>
    </source>
</evidence>
<evidence type="ECO:0000259" key="6">
    <source>
        <dbReference type="PROSITE" id="PS50030"/>
    </source>
</evidence>
<protein>
    <recommendedName>
        <fullName evidence="1">peptidyl-tRNA hydrolase</fullName>
        <ecNumber evidence="1">3.1.1.29</ecNumber>
    </recommendedName>
</protein>
<dbReference type="SUPFAM" id="SSF46934">
    <property type="entry name" value="UBA-like"/>
    <property type="match status" value="1"/>
</dbReference>
<dbReference type="FunFam" id="3.40.1490.10:FF:000002">
    <property type="entry name" value="Peptidyl-tRNA hydrolase 2, mitochondrial"/>
    <property type="match status" value="1"/>
</dbReference>
<accession>A0AAN8NTW2</accession>
<dbReference type="CDD" id="cd14296">
    <property type="entry name" value="UBA1_scUBP14_like"/>
    <property type="match status" value="1"/>
</dbReference>
<reference evidence="8 10" key="1">
    <citation type="submission" date="2023-10" db="EMBL/GenBank/DDBJ databases">
        <title>Genomes of two closely related lineages of the louse Polyplax serrata with different host specificities.</title>
        <authorList>
            <person name="Martinu J."/>
            <person name="Tarabai H."/>
            <person name="Stefka J."/>
            <person name="Hypsa V."/>
        </authorList>
    </citation>
    <scope>NUCLEOTIDE SEQUENCE [LARGE SCALE GENOMIC DNA]</scope>
    <source>
        <strain evidence="7">98ZLc_SE</strain>
        <strain evidence="8">HR10_N</strain>
    </source>
</reference>
<dbReference type="Pfam" id="PF22562">
    <property type="entry name" value="UBA_7"/>
    <property type="match status" value="1"/>
</dbReference>
<dbReference type="SMART" id="SM00165">
    <property type="entry name" value="UBA"/>
    <property type="match status" value="1"/>
</dbReference>
<proteinExistence type="inferred from homology"/>
<evidence type="ECO:0000313" key="8">
    <source>
        <dbReference type="EMBL" id="KAK6628185.1"/>
    </source>
</evidence>
<dbReference type="InterPro" id="IPR015940">
    <property type="entry name" value="UBA"/>
</dbReference>
<sequence length="227" mass="25119">MEAGGGSALRQGGGGGEDNEQHSRTIRWKPNEQCLELLLQMGIDRNAAIKGLYYTGNHSAEFAASYVFDNPDLDEELDSCMRIESDSQRQETTRGYHVHDSDDEAGEIPHYKMVFIVNTSLGMDIGKTAAQVGHASVGLFRRLIGDQKNFGNQLIMWEEEGEKKIVLRGEDVSHLKQIEKQAISLDLPTYLIQDAGRTEVPPDSITVLAIFGREEVVSSITGKLLLL</sequence>
<evidence type="ECO:0000256" key="2">
    <source>
        <dbReference type="ARBA" id="ARBA00022801"/>
    </source>
</evidence>
<evidence type="ECO:0000313" key="7">
    <source>
        <dbReference type="EMBL" id="KAK6628093.1"/>
    </source>
</evidence>
<dbReference type="PANTHER" id="PTHR12649">
    <property type="entry name" value="PEPTIDYL-TRNA HYDROLASE 2"/>
    <property type="match status" value="1"/>
</dbReference>
<dbReference type="GO" id="GO:0005829">
    <property type="term" value="C:cytosol"/>
    <property type="evidence" value="ECO:0007669"/>
    <property type="project" value="TreeGrafter"/>
</dbReference>
<dbReference type="CDD" id="cd02430">
    <property type="entry name" value="PTH2"/>
    <property type="match status" value="1"/>
</dbReference>
<dbReference type="Proteomes" id="UP001372834">
    <property type="component" value="Unassembled WGS sequence"/>
</dbReference>
<feature type="domain" description="UBA" evidence="6">
    <location>
        <begin position="29"/>
        <end position="70"/>
    </location>
</feature>
<feature type="region of interest" description="Disordered" evidence="5">
    <location>
        <begin position="1"/>
        <end position="27"/>
    </location>
</feature>
<dbReference type="NCBIfam" id="TIGR00283">
    <property type="entry name" value="arch_pth2"/>
    <property type="match status" value="1"/>
</dbReference>
<name>A0AAN8NTW2_POLSC</name>
<keyword evidence="9" id="KW-1185">Reference proteome</keyword>
<keyword evidence="2" id="KW-0378">Hydrolase</keyword>
<dbReference type="Proteomes" id="UP001359485">
    <property type="component" value="Unassembled WGS sequence"/>
</dbReference>
<dbReference type="InterPro" id="IPR009060">
    <property type="entry name" value="UBA-like_sf"/>
</dbReference>
<comment type="catalytic activity">
    <reaction evidence="4">
        <text>an N-acyl-L-alpha-aminoacyl-tRNA + H2O = an N-acyl-L-amino acid + a tRNA + H(+)</text>
        <dbReference type="Rhea" id="RHEA:54448"/>
        <dbReference type="Rhea" id="RHEA-COMP:10123"/>
        <dbReference type="Rhea" id="RHEA-COMP:13883"/>
        <dbReference type="ChEBI" id="CHEBI:15377"/>
        <dbReference type="ChEBI" id="CHEBI:15378"/>
        <dbReference type="ChEBI" id="CHEBI:59874"/>
        <dbReference type="ChEBI" id="CHEBI:78442"/>
        <dbReference type="ChEBI" id="CHEBI:138191"/>
        <dbReference type="EC" id="3.1.1.29"/>
    </reaction>
</comment>
<dbReference type="SUPFAM" id="SSF102462">
    <property type="entry name" value="Peptidyl-tRNA hydrolase II"/>
    <property type="match status" value="1"/>
</dbReference>
<dbReference type="InterPro" id="IPR023476">
    <property type="entry name" value="Pep_tRNA_hydro_II_dom_sf"/>
</dbReference>
<organism evidence="8 10">
    <name type="scientific">Polyplax serrata</name>
    <name type="common">Common mouse louse</name>
    <dbReference type="NCBI Taxonomy" id="468196"/>
    <lineage>
        <taxon>Eukaryota</taxon>
        <taxon>Metazoa</taxon>
        <taxon>Ecdysozoa</taxon>
        <taxon>Arthropoda</taxon>
        <taxon>Hexapoda</taxon>
        <taxon>Insecta</taxon>
        <taxon>Pterygota</taxon>
        <taxon>Neoptera</taxon>
        <taxon>Paraneoptera</taxon>
        <taxon>Psocodea</taxon>
        <taxon>Troctomorpha</taxon>
        <taxon>Phthiraptera</taxon>
        <taxon>Anoplura</taxon>
        <taxon>Polyplacidae</taxon>
        <taxon>Polyplax</taxon>
    </lineage>
</organism>
<dbReference type="EMBL" id="JAWJWE010000036">
    <property type="protein sequence ID" value="KAK6628185.1"/>
    <property type="molecule type" value="Genomic_DNA"/>
</dbReference>
<dbReference type="EC" id="3.1.1.29" evidence="1"/>
<comment type="similarity">
    <text evidence="3">Belongs to the PTH2 family.</text>
</comment>
<dbReference type="Pfam" id="PF01981">
    <property type="entry name" value="PTH2"/>
    <property type="match status" value="1"/>
</dbReference>